<dbReference type="STRING" id="172043.RM53_05385"/>
<name>A0A0B4CZK4_9CAUL</name>
<dbReference type="Proteomes" id="UP000031166">
    <property type="component" value="Unassembled WGS sequence"/>
</dbReference>
<proteinExistence type="predicted"/>
<keyword evidence="1" id="KW-0732">Signal</keyword>
<dbReference type="AlphaFoldDB" id="A0A0B4CZK4"/>
<sequence length="176" mass="18216">MKQIKTTAILAVLACAGLTACASVEVGGEPMALSPAMAEQARIGSVTTTTGWLDAEDDFADTFNDEVLNEMGLCAGGRHRLNLSIHVEALSRAPRLAILAGDRAEHRMRATAELRDPAQGGQVVGRYPLVVTVDAGAGVLDALMDRQAVTSQAFAQALCDAAFVAPTRVAEAGAPG</sequence>
<feature type="chain" id="PRO_5002086211" description="Lipoprotein" evidence="1">
    <location>
        <begin position="23"/>
        <end position="176"/>
    </location>
</feature>
<evidence type="ECO:0008006" key="4">
    <source>
        <dbReference type="Google" id="ProtNLM"/>
    </source>
</evidence>
<accession>A0A0B4CZK4</accession>
<reference evidence="2 3" key="1">
    <citation type="submission" date="2014-12" db="EMBL/GenBank/DDBJ databases">
        <title>Genome sequencing of Brevundimonas nasdae TPW30.</title>
        <authorList>
            <person name="Tan P.W."/>
            <person name="Chan K.-G."/>
        </authorList>
    </citation>
    <scope>NUCLEOTIDE SEQUENCE [LARGE SCALE GENOMIC DNA]</scope>
    <source>
        <strain evidence="2 3">TPW30</strain>
    </source>
</reference>
<evidence type="ECO:0000313" key="3">
    <source>
        <dbReference type="Proteomes" id="UP000031166"/>
    </source>
</evidence>
<dbReference type="EMBL" id="JWSY01000005">
    <property type="protein sequence ID" value="KIC59821.1"/>
    <property type="molecule type" value="Genomic_DNA"/>
</dbReference>
<protein>
    <recommendedName>
        <fullName evidence="4">Lipoprotein</fullName>
    </recommendedName>
</protein>
<comment type="caution">
    <text evidence="2">The sequence shown here is derived from an EMBL/GenBank/DDBJ whole genome shotgun (WGS) entry which is preliminary data.</text>
</comment>
<feature type="signal peptide" evidence="1">
    <location>
        <begin position="1"/>
        <end position="22"/>
    </location>
</feature>
<dbReference type="RefSeq" id="WP_039244907.1">
    <property type="nucleotide sequence ID" value="NZ_JWSY01000005.1"/>
</dbReference>
<gene>
    <name evidence="2" type="ORF">RM53_05385</name>
</gene>
<organism evidence="2 3">
    <name type="scientific">Brevundimonas nasdae</name>
    <dbReference type="NCBI Taxonomy" id="172043"/>
    <lineage>
        <taxon>Bacteria</taxon>
        <taxon>Pseudomonadati</taxon>
        <taxon>Pseudomonadota</taxon>
        <taxon>Alphaproteobacteria</taxon>
        <taxon>Caulobacterales</taxon>
        <taxon>Caulobacteraceae</taxon>
        <taxon>Brevundimonas</taxon>
    </lineage>
</organism>
<evidence type="ECO:0000256" key="1">
    <source>
        <dbReference type="SAM" id="SignalP"/>
    </source>
</evidence>
<dbReference type="PROSITE" id="PS51257">
    <property type="entry name" value="PROKAR_LIPOPROTEIN"/>
    <property type="match status" value="1"/>
</dbReference>
<evidence type="ECO:0000313" key="2">
    <source>
        <dbReference type="EMBL" id="KIC59821.1"/>
    </source>
</evidence>